<proteinExistence type="inferred from homology"/>
<dbReference type="InterPro" id="IPR027443">
    <property type="entry name" value="IPNS-like_sf"/>
</dbReference>
<comment type="similarity">
    <text evidence="1 4">Belongs to the iron/ascorbate-dependent oxidoreductase family.</text>
</comment>
<dbReference type="InterPro" id="IPR005123">
    <property type="entry name" value="Oxoglu/Fe-dep_dioxygenase_dom"/>
</dbReference>
<dbReference type="EMBL" id="CM026421">
    <property type="protein sequence ID" value="KAG0591932.1"/>
    <property type="molecule type" value="Genomic_DNA"/>
</dbReference>
<evidence type="ECO:0000259" key="5">
    <source>
        <dbReference type="PROSITE" id="PS51471"/>
    </source>
</evidence>
<dbReference type="Proteomes" id="UP000822688">
    <property type="component" value="Chromosome 1"/>
</dbReference>
<dbReference type="InterPro" id="IPR050295">
    <property type="entry name" value="Plant_2OG-oxidoreductases"/>
</dbReference>
<keyword evidence="7" id="KW-1185">Reference proteome</keyword>
<name>A0A8T0J9Y5_CERPU</name>
<keyword evidence="4" id="KW-0560">Oxidoreductase</keyword>
<dbReference type="Pfam" id="PF14226">
    <property type="entry name" value="DIOX_N"/>
    <property type="match status" value="1"/>
</dbReference>
<dbReference type="PROSITE" id="PS51471">
    <property type="entry name" value="FE2OG_OXY"/>
    <property type="match status" value="1"/>
</dbReference>
<dbReference type="FunFam" id="2.60.120.330:FF:000079">
    <property type="entry name" value="Protein SRG1"/>
    <property type="match status" value="1"/>
</dbReference>
<keyword evidence="3 4" id="KW-0408">Iron</keyword>
<dbReference type="InterPro" id="IPR044861">
    <property type="entry name" value="IPNS-like_FE2OG_OXY"/>
</dbReference>
<evidence type="ECO:0000256" key="3">
    <source>
        <dbReference type="ARBA" id="ARBA00023004"/>
    </source>
</evidence>
<feature type="domain" description="Fe2OG dioxygenase" evidence="5">
    <location>
        <begin position="232"/>
        <end position="332"/>
    </location>
</feature>
<comment type="caution">
    <text evidence="6">The sequence shown here is derived from an EMBL/GenBank/DDBJ whole genome shotgun (WGS) entry which is preliminary data.</text>
</comment>
<evidence type="ECO:0000256" key="1">
    <source>
        <dbReference type="ARBA" id="ARBA00008056"/>
    </source>
</evidence>
<dbReference type="AlphaFoldDB" id="A0A8T0J9Y5"/>
<dbReference type="PANTHER" id="PTHR47991">
    <property type="entry name" value="OXOGLUTARATE/IRON-DEPENDENT DIOXYGENASE"/>
    <property type="match status" value="1"/>
</dbReference>
<dbReference type="Gene3D" id="2.60.120.330">
    <property type="entry name" value="B-lactam Antibiotic, Isopenicillin N Synthase, Chain"/>
    <property type="match status" value="1"/>
</dbReference>
<protein>
    <recommendedName>
        <fullName evidence="5">Fe2OG dioxygenase domain-containing protein</fullName>
    </recommendedName>
</protein>
<dbReference type="GO" id="GO:0046872">
    <property type="term" value="F:metal ion binding"/>
    <property type="evidence" value="ECO:0007669"/>
    <property type="project" value="UniProtKB-KW"/>
</dbReference>
<dbReference type="PRINTS" id="PR00682">
    <property type="entry name" value="IPNSYNTHASE"/>
</dbReference>
<organism evidence="6 7">
    <name type="scientific">Ceratodon purpureus</name>
    <name type="common">Fire moss</name>
    <name type="synonym">Dicranum purpureum</name>
    <dbReference type="NCBI Taxonomy" id="3225"/>
    <lineage>
        <taxon>Eukaryota</taxon>
        <taxon>Viridiplantae</taxon>
        <taxon>Streptophyta</taxon>
        <taxon>Embryophyta</taxon>
        <taxon>Bryophyta</taxon>
        <taxon>Bryophytina</taxon>
        <taxon>Bryopsida</taxon>
        <taxon>Dicranidae</taxon>
        <taxon>Pseudoditrichales</taxon>
        <taxon>Ditrichaceae</taxon>
        <taxon>Ceratodon</taxon>
    </lineage>
</organism>
<keyword evidence="2 4" id="KW-0479">Metal-binding</keyword>
<dbReference type="Pfam" id="PF03171">
    <property type="entry name" value="2OG-FeII_Oxy"/>
    <property type="match status" value="1"/>
</dbReference>
<evidence type="ECO:0000313" key="7">
    <source>
        <dbReference type="Proteomes" id="UP000822688"/>
    </source>
</evidence>
<gene>
    <name evidence="6" type="ORF">KC19_1G212900</name>
</gene>
<evidence type="ECO:0000256" key="4">
    <source>
        <dbReference type="RuleBase" id="RU003682"/>
    </source>
</evidence>
<sequence length="391" mass="43717">MAEATALREVITTSDFEQHNATEQKGAELAVSVDTSEMVQYMVEKGLKEVPPEYVLPHKHRPSATKTKNLPGNLRIPVIDMGDFHHKDGAERVIGEIGRACEEWGFFQVINHGLPAALMQEAMEMCREFFALPMEEKELYSMKTSSGIGYGRRFAVKEGARVDWVDRLGFWSASEEHRMRQPLHIKRPVAFNETMAQYGDEILKLAHLILTALSRHADLPSEYLLERLGEAKAAGVRTGMNYYPPCPQPDLVMGIGSHADGSVLTIVQQDGTPGLEVLKDGLWVPIPAMSDAFVINIGDQIQMISNDRYKSVVHRVTAGAGRKSISNFFLPGWETTISPAPRFCSSSDPPRYRPVKFSEYITEFMKVPLGEGRFVDNFRVPRSLSGDSMED</sequence>
<dbReference type="GO" id="GO:0016491">
    <property type="term" value="F:oxidoreductase activity"/>
    <property type="evidence" value="ECO:0007669"/>
    <property type="project" value="UniProtKB-KW"/>
</dbReference>
<evidence type="ECO:0000313" key="6">
    <source>
        <dbReference type="EMBL" id="KAG0591932.1"/>
    </source>
</evidence>
<accession>A0A8T0J9Y5</accession>
<dbReference type="SUPFAM" id="SSF51197">
    <property type="entry name" value="Clavaminate synthase-like"/>
    <property type="match status" value="1"/>
</dbReference>
<reference evidence="6" key="1">
    <citation type="submission" date="2020-06" db="EMBL/GenBank/DDBJ databases">
        <title>WGS assembly of Ceratodon purpureus strain R40.</title>
        <authorList>
            <person name="Carey S.B."/>
            <person name="Jenkins J."/>
            <person name="Shu S."/>
            <person name="Lovell J.T."/>
            <person name="Sreedasyam A."/>
            <person name="Maumus F."/>
            <person name="Tiley G.P."/>
            <person name="Fernandez-Pozo N."/>
            <person name="Barry K."/>
            <person name="Chen C."/>
            <person name="Wang M."/>
            <person name="Lipzen A."/>
            <person name="Daum C."/>
            <person name="Saski C.A."/>
            <person name="Payton A.C."/>
            <person name="Mcbreen J.C."/>
            <person name="Conrad R.E."/>
            <person name="Kollar L.M."/>
            <person name="Olsson S."/>
            <person name="Huttunen S."/>
            <person name="Landis J.B."/>
            <person name="Wickett N.J."/>
            <person name="Johnson M.G."/>
            <person name="Rensing S.A."/>
            <person name="Grimwood J."/>
            <person name="Schmutz J."/>
            <person name="Mcdaniel S.F."/>
        </authorList>
    </citation>
    <scope>NUCLEOTIDE SEQUENCE</scope>
    <source>
        <strain evidence="6">R40</strain>
    </source>
</reference>
<evidence type="ECO:0000256" key="2">
    <source>
        <dbReference type="ARBA" id="ARBA00022723"/>
    </source>
</evidence>
<dbReference type="InterPro" id="IPR026992">
    <property type="entry name" value="DIOX_N"/>
</dbReference>